<dbReference type="KEGG" id="olu:OSTLU_17444"/>
<evidence type="ECO:0000256" key="4">
    <source>
        <dbReference type="ARBA" id="ARBA00022679"/>
    </source>
</evidence>
<proteinExistence type="inferred from homology"/>
<keyword evidence="6" id="KW-0539">Nucleus</keyword>
<dbReference type="Proteomes" id="UP000001568">
    <property type="component" value="Chromosome 11"/>
</dbReference>
<evidence type="ECO:0000256" key="6">
    <source>
        <dbReference type="ARBA" id="ARBA00023242"/>
    </source>
</evidence>
<dbReference type="PANTHER" id="PTHR45875">
    <property type="entry name" value="METHYLTRANSFERASE N6AMT1"/>
    <property type="match status" value="1"/>
</dbReference>
<dbReference type="OrthoDB" id="406152at2759"/>
<dbReference type="CDD" id="cd02440">
    <property type="entry name" value="AdoMet_MTases"/>
    <property type="match status" value="1"/>
</dbReference>
<evidence type="ECO:0000313" key="7">
    <source>
        <dbReference type="EMBL" id="ABO98835.1"/>
    </source>
</evidence>
<comment type="similarity">
    <text evidence="2">Belongs to the eukaryotic/archaeal PrmC-related family.</text>
</comment>
<dbReference type="eggNOG" id="KOG3191">
    <property type="taxonomic scope" value="Eukaryota"/>
</dbReference>
<evidence type="ECO:0000256" key="3">
    <source>
        <dbReference type="ARBA" id="ARBA00022603"/>
    </source>
</evidence>
<dbReference type="InterPro" id="IPR002052">
    <property type="entry name" value="DNA_methylase_N6_adenine_CS"/>
</dbReference>
<evidence type="ECO:0000256" key="5">
    <source>
        <dbReference type="ARBA" id="ARBA00022691"/>
    </source>
</evidence>
<dbReference type="InterPro" id="IPR052190">
    <property type="entry name" value="Euk-Arch_PrmC-MTase"/>
</dbReference>
<keyword evidence="8" id="KW-1185">Reference proteome</keyword>
<dbReference type="FunFam" id="3.40.50.150:FF:000077">
    <property type="entry name" value="HemK methyltransferase family member 2"/>
    <property type="match status" value="1"/>
</dbReference>
<protein>
    <submittedName>
        <fullName evidence="7">Uncharacterized protein</fullName>
    </submittedName>
</protein>
<keyword evidence="4" id="KW-0808">Transferase</keyword>
<sequence length="226" mass="23785">MAPSPSNLASMAKIATHESVYPPAEDSFLLVDALAALWDDELARSRPKLCIELGTGSGYIACSNALLARAHGCGDVTRTRASDINPDAVAACRATCEAHGVSGTECATALGDLLEPHADALADAGGCDVLVFNPPYVVTPSEEVGGRGIEASWAGGARGREVLDRLLPSVRSALAPRGMFLCILLAQNEPEEVMEIMRRDGLRCSLVSSCNADEEALFVLRCDRDA</sequence>
<dbReference type="HOGENOM" id="CLU_018398_6_0_1"/>
<dbReference type="GO" id="GO:0005634">
    <property type="term" value="C:nucleus"/>
    <property type="evidence" value="ECO:0007669"/>
    <property type="project" value="UniProtKB-SubCell"/>
</dbReference>
<organism evidence="7 8">
    <name type="scientific">Ostreococcus lucimarinus (strain CCE9901)</name>
    <dbReference type="NCBI Taxonomy" id="436017"/>
    <lineage>
        <taxon>Eukaryota</taxon>
        <taxon>Viridiplantae</taxon>
        <taxon>Chlorophyta</taxon>
        <taxon>Mamiellophyceae</taxon>
        <taxon>Mamiellales</taxon>
        <taxon>Bathycoccaceae</taxon>
        <taxon>Ostreococcus</taxon>
    </lineage>
</organism>
<name>A4S539_OSTLU</name>
<dbReference type="STRING" id="436017.A4S539"/>
<dbReference type="EMBL" id="CP000591">
    <property type="protein sequence ID" value="ABO98835.1"/>
    <property type="molecule type" value="Genomic_DNA"/>
</dbReference>
<dbReference type="GO" id="GO:0003676">
    <property type="term" value="F:nucleic acid binding"/>
    <property type="evidence" value="ECO:0007669"/>
    <property type="project" value="InterPro"/>
</dbReference>
<dbReference type="GO" id="GO:0008276">
    <property type="term" value="F:protein methyltransferase activity"/>
    <property type="evidence" value="ECO:0007669"/>
    <property type="project" value="TreeGrafter"/>
</dbReference>
<dbReference type="GeneID" id="5004438"/>
<evidence type="ECO:0000256" key="2">
    <source>
        <dbReference type="ARBA" id="ARBA00006149"/>
    </source>
</evidence>
<comment type="subcellular location">
    <subcellularLocation>
        <location evidence="1">Nucleus</location>
    </subcellularLocation>
</comment>
<dbReference type="Gene3D" id="3.40.50.150">
    <property type="entry name" value="Vaccinia Virus protein VP39"/>
    <property type="match status" value="1"/>
</dbReference>
<dbReference type="SUPFAM" id="SSF53335">
    <property type="entry name" value="S-adenosyl-L-methionine-dependent methyltransferases"/>
    <property type="match status" value="1"/>
</dbReference>
<dbReference type="PROSITE" id="PS00092">
    <property type="entry name" value="N6_MTASE"/>
    <property type="match status" value="1"/>
</dbReference>
<keyword evidence="3" id="KW-0489">Methyltransferase</keyword>
<dbReference type="Gramene" id="ABO98835">
    <property type="protein sequence ID" value="ABO98835"/>
    <property type="gene ID" value="OSTLU_17444"/>
</dbReference>
<dbReference type="RefSeq" id="XP_001420542.1">
    <property type="nucleotide sequence ID" value="XM_001420505.1"/>
</dbReference>
<evidence type="ECO:0000313" key="8">
    <source>
        <dbReference type="Proteomes" id="UP000001568"/>
    </source>
</evidence>
<dbReference type="AlphaFoldDB" id="A4S539"/>
<dbReference type="OMA" id="EWDDWME"/>
<keyword evidence="5" id="KW-0949">S-adenosyl-L-methionine</keyword>
<dbReference type="GO" id="GO:0032259">
    <property type="term" value="P:methylation"/>
    <property type="evidence" value="ECO:0007669"/>
    <property type="project" value="UniProtKB-KW"/>
</dbReference>
<evidence type="ECO:0000256" key="1">
    <source>
        <dbReference type="ARBA" id="ARBA00004123"/>
    </source>
</evidence>
<accession>A4S539</accession>
<gene>
    <name evidence="7" type="ORF">OSTLU_17444</name>
</gene>
<dbReference type="GO" id="GO:0035657">
    <property type="term" value="C:eRF1 methyltransferase complex"/>
    <property type="evidence" value="ECO:0007669"/>
    <property type="project" value="TreeGrafter"/>
</dbReference>
<reference evidence="7 8" key="1">
    <citation type="journal article" date="2007" name="Proc. Natl. Acad. Sci. U.S.A.">
        <title>The tiny eukaryote Ostreococcus provides genomic insights into the paradox of plankton speciation.</title>
        <authorList>
            <person name="Palenik B."/>
            <person name="Grimwood J."/>
            <person name="Aerts A."/>
            <person name="Rouze P."/>
            <person name="Salamov A."/>
            <person name="Putnam N."/>
            <person name="Dupont C."/>
            <person name="Jorgensen R."/>
            <person name="Derelle E."/>
            <person name="Rombauts S."/>
            <person name="Zhou K."/>
            <person name="Otillar R."/>
            <person name="Merchant S.S."/>
            <person name="Podell S."/>
            <person name="Gaasterland T."/>
            <person name="Napoli C."/>
            <person name="Gendler K."/>
            <person name="Manuell A."/>
            <person name="Tai V."/>
            <person name="Vallon O."/>
            <person name="Piganeau G."/>
            <person name="Jancek S."/>
            <person name="Heijde M."/>
            <person name="Jabbari K."/>
            <person name="Bowler C."/>
            <person name="Lohr M."/>
            <person name="Robbens S."/>
            <person name="Werner G."/>
            <person name="Dubchak I."/>
            <person name="Pazour G.J."/>
            <person name="Ren Q."/>
            <person name="Paulsen I."/>
            <person name="Delwiche C."/>
            <person name="Schmutz J."/>
            <person name="Rokhsar D."/>
            <person name="Van de Peer Y."/>
            <person name="Moreau H."/>
            <person name="Grigoriev I.V."/>
        </authorList>
    </citation>
    <scope>NUCLEOTIDE SEQUENCE [LARGE SCALE GENOMIC DNA]</scope>
    <source>
        <strain evidence="7 8">CCE9901</strain>
    </source>
</reference>
<dbReference type="PANTHER" id="PTHR45875:SF1">
    <property type="entry name" value="METHYLTRANSFERASE N6AMT1"/>
    <property type="match status" value="1"/>
</dbReference>
<dbReference type="GO" id="GO:0008757">
    <property type="term" value="F:S-adenosylmethionine-dependent methyltransferase activity"/>
    <property type="evidence" value="ECO:0007669"/>
    <property type="project" value="TreeGrafter"/>
</dbReference>
<dbReference type="InterPro" id="IPR029063">
    <property type="entry name" value="SAM-dependent_MTases_sf"/>
</dbReference>